<dbReference type="Pfam" id="PF18269">
    <property type="entry name" value="T3SS_ATPase_C"/>
    <property type="match status" value="1"/>
</dbReference>
<accession>A0ABT8C126</accession>
<keyword evidence="7" id="KW-1185">Reference proteome</keyword>
<dbReference type="Gene3D" id="1.20.1270.330">
    <property type="match status" value="1"/>
</dbReference>
<dbReference type="PROSITE" id="PS50111">
    <property type="entry name" value="CHEMOTAXIS_TRANSDUC_2"/>
    <property type="match status" value="1"/>
</dbReference>
<evidence type="ECO:0000256" key="4">
    <source>
        <dbReference type="PROSITE-ProRule" id="PRU00284"/>
    </source>
</evidence>
<dbReference type="Proteomes" id="UP001238540">
    <property type="component" value="Unassembled WGS sequence"/>
</dbReference>
<evidence type="ECO:0000313" key="7">
    <source>
        <dbReference type="Proteomes" id="UP001238540"/>
    </source>
</evidence>
<dbReference type="PANTHER" id="PTHR32089">
    <property type="entry name" value="METHYL-ACCEPTING CHEMOTAXIS PROTEIN MCPB"/>
    <property type="match status" value="1"/>
</dbReference>
<dbReference type="InterPro" id="IPR027417">
    <property type="entry name" value="P-loop_NTPase"/>
</dbReference>
<keyword evidence="2" id="KW-0813">Transport</keyword>
<dbReference type="InterPro" id="IPR000194">
    <property type="entry name" value="ATPase_F1/V1/A1_a/bsu_nucl-bd"/>
</dbReference>
<dbReference type="PANTHER" id="PTHR32089:SF33">
    <property type="entry name" value="TOXIN COREGULATED PILUS BIOSYNTHESIS PROTEIN I"/>
    <property type="match status" value="1"/>
</dbReference>
<feature type="domain" description="Methyl-accepting transducer" evidence="5">
    <location>
        <begin position="1"/>
        <end position="120"/>
    </location>
</feature>
<dbReference type="Gene3D" id="3.40.50.300">
    <property type="entry name" value="P-loop containing nucleotide triphosphate hydrolases"/>
    <property type="match status" value="1"/>
</dbReference>
<comment type="subcellular location">
    <subcellularLocation>
        <location evidence="1">Membrane</location>
    </subcellularLocation>
</comment>
<evidence type="ECO:0000313" key="6">
    <source>
        <dbReference type="EMBL" id="MDN3612777.1"/>
    </source>
</evidence>
<keyword evidence="3 4" id="KW-0807">Transducer</keyword>
<evidence type="ECO:0000256" key="3">
    <source>
        <dbReference type="ARBA" id="ARBA00023224"/>
    </source>
</evidence>
<dbReference type="InterPro" id="IPR020003">
    <property type="entry name" value="ATPase_a/bsu_AS"/>
</dbReference>
<proteinExistence type="predicted"/>
<evidence type="ECO:0000256" key="1">
    <source>
        <dbReference type="ARBA" id="ARBA00004370"/>
    </source>
</evidence>
<sequence>METNTREQNKQIERIASASTQLISSADQVTQVATEAESYATKGLIIVNEGVTSAQQRRRFSEELIERLKVTLSTAEHLAMMSAKVTGFVILIQEVAERTNLLALNAAVEASRAGNAGRGLERAGNSDNPHGSLTAIYTILAVGDDQQDPVVDSARAILDGHVVLSRKLAEQGHFPAIDINASISRCMTACSQPSQRALANEFRKAYSNYLQVKDLLPLGGYQPGQDLELDRAVALYPQLQSYLQQPADCSVDYQQSLIELAQLFQPETGAS</sequence>
<name>A0ABT8C126_9VIBR</name>
<gene>
    <name evidence="6" type="ORF">QWZ16_24835</name>
</gene>
<dbReference type="InterPro" id="IPR040627">
    <property type="entry name" value="T3SS_ATPase_C"/>
</dbReference>
<dbReference type="SUPFAM" id="SSF52540">
    <property type="entry name" value="P-loop containing nucleoside triphosphate hydrolases"/>
    <property type="match status" value="1"/>
</dbReference>
<dbReference type="InterPro" id="IPR004089">
    <property type="entry name" value="MCPsignal_dom"/>
</dbReference>
<organism evidence="6 7">
    <name type="scientific">Vibrio ostreicida</name>
    <dbReference type="NCBI Taxonomy" id="526588"/>
    <lineage>
        <taxon>Bacteria</taxon>
        <taxon>Pseudomonadati</taxon>
        <taxon>Pseudomonadota</taxon>
        <taxon>Gammaproteobacteria</taxon>
        <taxon>Vibrionales</taxon>
        <taxon>Vibrionaceae</taxon>
        <taxon>Vibrio</taxon>
    </lineage>
</organism>
<evidence type="ECO:0000256" key="2">
    <source>
        <dbReference type="ARBA" id="ARBA00022448"/>
    </source>
</evidence>
<comment type="caution">
    <text evidence="6">The sequence shown here is derived from an EMBL/GenBank/DDBJ whole genome shotgun (WGS) entry which is preliminary data.</text>
</comment>
<evidence type="ECO:0000259" key="5">
    <source>
        <dbReference type="PROSITE" id="PS50111"/>
    </source>
</evidence>
<dbReference type="Pfam" id="PF00006">
    <property type="entry name" value="ATP-synt_ab"/>
    <property type="match status" value="1"/>
</dbReference>
<reference evidence="7" key="1">
    <citation type="journal article" date="2019" name="Int. J. Syst. Evol. Microbiol.">
        <title>The Global Catalogue of Microorganisms (GCM) 10K type strain sequencing project: providing services to taxonomists for standard genome sequencing and annotation.</title>
        <authorList>
            <consortium name="The Broad Institute Genomics Platform"/>
            <consortium name="The Broad Institute Genome Sequencing Center for Infectious Disease"/>
            <person name="Wu L."/>
            <person name="Ma J."/>
        </authorList>
    </citation>
    <scope>NUCLEOTIDE SEQUENCE [LARGE SCALE GENOMIC DNA]</scope>
    <source>
        <strain evidence="7">CECT 7398</strain>
    </source>
</reference>
<dbReference type="PROSITE" id="PS00152">
    <property type="entry name" value="ATPASE_ALPHA_BETA"/>
    <property type="match status" value="1"/>
</dbReference>
<dbReference type="EMBL" id="JAUFQC010000036">
    <property type="protein sequence ID" value="MDN3612777.1"/>
    <property type="molecule type" value="Genomic_DNA"/>
</dbReference>
<protein>
    <submittedName>
        <fullName evidence="6">Methyl-accepting chemotaxis protein</fullName>
    </submittedName>
</protein>